<dbReference type="EC" id="1.8.1.8" evidence="18"/>
<dbReference type="InterPro" id="IPR003834">
    <property type="entry name" value="Cyt_c_assmbl_TM_dom"/>
</dbReference>
<dbReference type="Gene3D" id="3.40.30.10">
    <property type="entry name" value="Glutaredoxin"/>
    <property type="match status" value="1"/>
</dbReference>
<dbReference type="OrthoDB" id="9811036at2"/>
<evidence type="ECO:0000256" key="11">
    <source>
        <dbReference type="ARBA" id="ARBA00023002"/>
    </source>
</evidence>
<dbReference type="NCBIfam" id="NF001419">
    <property type="entry name" value="PRK00293.1"/>
    <property type="match status" value="1"/>
</dbReference>
<dbReference type="AlphaFoldDB" id="A0A1K1YXS5"/>
<gene>
    <name evidence="18" type="primary">dsbD</name>
    <name evidence="20" type="ORF">SAMN02745752_02462</name>
</gene>
<evidence type="ECO:0000256" key="8">
    <source>
        <dbReference type="ARBA" id="ARBA00022748"/>
    </source>
</evidence>
<dbReference type="RefSeq" id="WP_072326788.1">
    <property type="nucleotide sequence ID" value="NZ_FPJW01000009.1"/>
</dbReference>
<feature type="transmembrane region" description="Helical" evidence="18">
    <location>
        <begin position="205"/>
        <end position="236"/>
    </location>
</feature>
<dbReference type="HAMAP" id="MF_00399">
    <property type="entry name" value="DbsD"/>
    <property type="match status" value="1"/>
</dbReference>
<evidence type="ECO:0000256" key="9">
    <source>
        <dbReference type="ARBA" id="ARBA00022982"/>
    </source>
</evidence>
<dbReference type="GO" id="GO:0009055">
    <property type="term" value="F:electron transfer activity"/>
    <property type="evidence" value="ECO:0007669"/>
    <property type="project" value="UniProtKB-UniRule"/>
</dbReference>
<keyword evidence="5 18" id="KW-0997">Cell inner membrane</keyword>
<dbReference type="PANTHER" id="PTHR32234">
    <property type="entry name" value="THIOL:DISULFIDE INTERCHANGE PROTEIN DSBD"/>
    <property type="match status" value="1"/>
</dbReference>
<comment type="function">
    <text evidence="18">Required to facilitate the formation of correct disulfide bonds in some periplasmic proteins and for the assembly of the periplasmic c-type cytochromes. Acts by transferring electrons from cytoplasmic thioredoxin to the periplasm. This transfer involves a cascade of disulfide bond formation and reduction steps.</text>
</comment>
<feature type="transmembrane region" description="Helical" evidence="18">
    <location>
        <begin position="332"/>
        <end position="361"/>
    </location>
</feature>
<keyword evidence="21" id="KW-1185">Reference proteome</keyword>
<feature type="transmembrane region" description="Helical" evidence="18">
    <location>
        <begin position="432"/>
        <end position="451"/>
    </location>
</feature>
<feature type="transmembrane region" description="Helical" evidence="18">
    <location>
        <begin position="408"/>
        <end position="426"/>
    </location>
</feature>
<dbReference type="GO" id="GO:0017004">
    <property type="term" value="P:cytochrome complex assembly"/>
    <property type="evidence" value="ECO:0007669"/>
    <property type="project" value="UniProtKB-UniRule"/>
</dbReference>
<dbReference type="GO" id="GO:0045454">
    <property type="term" value="P:cell redox homeostasis"/>
    <property type="evidence" value="ECO:0007669"/>
    <property type="project" value="TreeGrafter"/>
</dbReference>
<keyword evidence="9 18" id="KW-0249">Electron transport</keyword>
<name>A0A1K1YXS5_9GAMM</name>
<comment type="catalytic activity">
    <reaction evidence="17 18">
        <text>[protein]-dithiol + NADP(+) = [protein]-disulfide + NADPH + H(+)</text>
        <dbReference type="Rhea" id="RHEA:18753"/>
        <dbReference type="Rhea" id="RHEA-COMP:10593"/>
        <dbReference type="Rhea" id="RHEA-COMP:10594"/>
        <dbReference type="ChEBI" id="CHEBI:15378"/>
        <dbReference type="ChEBI" id="CHEBI:29950"/>
        <dbReference type="ChEBI" id="CHEBI:50058"/>
        <dbReference type="ChEBI" id="CHEBI:57783"/>
        <dbReference type="ChEBI" id="CHEBI:58349"/>
        <dbReference type="EC" id="1.8.1.8"/>
    </reaction>
</comment>
<keyword evidence="11 18" id="KW-0560">Oxidoreductase</keyword>
<dbReference type="GO" id="GO:0047134">
    <property type="term" value="F:protein-disulfide reductase [NAD(P)H] activity"/>
    <property type="evidence" value="ECO:0007669"/>
    <property type="project" value="UniProtKB-UniRule"/>
</dbReference>
<dbReference type="Pfam" id="PF02683">
    <property type="entry name" value="DsbD_TM"/>
    <property type="match status" value="1"/>
</dbReference>
<keyword evidence="14 18" id="KW-1015">Disulfide bond</keyword>
<organism evidence="20 21">
    <name type="scientific">Marinospirillum alkaliphilum DSM 21637</name>
    <dbReference type="NCBI Taxonomy" id="1122209"/>
    <lineage>
        <taxon>Bacteria</taxon>
        <taxon>Pseudomonadati</taxon>
        <taxon>Pseudomonadota</taxon>
        <taxon>Gammaproteobacteria</taxon>
        <taxon>Oceanospirillales</taxon>
        <taxon>Oceanospirillaceae</taxon>
        <taxon>Marinospirillum</taxon>
    </lineage>
</organism>
<reference evidence="20 21" key="1">
    <citation type="submission" date="2016-11" db="EMBL/GenBank/DDBJ databases">
        <authorList>
            <person name="Jaros S."/>
            <person name="Januszkiewicz K."/>
            <person name="Wedrychowicz H."/>
        </authorList>
    </citation>
    <scope>NUCLEOTIDE SEQUENCE [LARGE SCALE GENOMIC DNA]</scope>
    <source>
        <strain evidence="20 21">DSM 21637</strain>
    </source>
</reference>
<evidence type="ECO:0000256" key="2">
    <source>
        <dbReference type="ARBA" id="ARBA00007241"/>
    </source>
</evidence>
<keyword evidence="15 18" id="KW-0676">Redox-active center</keyword>
<dbReference type="InterPro" id="IPR013766">
    <property type="entry name" value="Thioredoxin_domain"/>
</dbReference>
<protein>
    <recommendedName>
        <fullName evidence="18">Thiol:disulfide interchange protein DsbD</fullName>
        <ecNumber evidence="18">1.8.1.8</ecNumber>
    </recommendedName>
    <alternativeName>
        <fullName evidence="18">Protein-disulfide reductase</fullName>
        <shortName evidence="18">Disulfide reductase</shortName>
    </alternativeName>
</protein>
<proteinExistence type="inferred from homology"/>
<dbReference type="Gene3D" id="2.60.40.1250">
    <property type="entry name" value="Thiol:disulfide interchange protein DsbD, N-terminal domain"/>
    <property type="match status" value="1"/>
</dbReference>
<keyword evidence="6 18" id="KW-0812">Transmembrane</keyword>
<sequence length="623" mass="67717" precursor="true">MLQIPARLRHSLLLLLLFFTFASAQASSLFDSGNSNRFSSWLSNSSNSQPRFLPPEQAFQAQARVDGSQVFVRWQIEPGYYLYREQLNIQLPENTGLTLVRIDFPPSVSHEDDYFGKTEVYYQQVELAGLLSGETSLAELELTLAYQGCAEAGLCYPPQRITRTVSLQQLDTSAAPRLPEAPRQIAPPPSSGSRLTQILNSGETWLILGLFFVAGLGLTFTPCVLPMLPILSAIIIGKGGQNVTPSKTRGLLLSSAYVSGMALTYALLGAVMGLFGAGLNLQAALQSPWLLVPFALLFVLLALALFGAWELRLPRWLDDRLQQLQQPRGGTLMNVAGMGALSTLVVSPCLTAPLAGALAFIASTGNAATGAMALFAMGLGMGVPLILTGTFGAHWLPRAGAWMNQVKALFGLLMLVVAVWLVERLLPASLSMALWGLLALGSGVFIGGLNFRAAGGWQKLRLSAGLALLLYGASLLLGALAGNSNPLQPLAGIGSKNQPQLQPLADVPRIQQLDELKSLLASSEQPVLVDLYADWCISCKVMESRVFPRSDIQQELRGINRYKLDLTRISPEVRSWLDEHQLFGPPTLMFFVQGQEWTDWRLQGEVGARELLRHLQAFNQAQH</sequence>
<keyword evidence="4 18" id="KW-1003">Cell membrane</keyword>
<evidence type="ECO:0000256" key="6">
    <source>
        <dbReference type="ARBA" id="ARBA00022692"/>
    </source>
</evidence>
<evidence type="ECO:0000256" key="16">
    <source>
        <dbReference type="ARBA" id="ARBA00047388"/>
    </source>
</evidence>
<keyword evidence="3 18" id="KW-0813">Transport</keyword>
<dbReference type="InterPro" id="IPR022910">
    <property type="entry name" value="Thiol_diS_interchange_DbsD"/>
</dbReference>
<dbReference type="InterPro" id="IPR028250">
    <property type="entry name" value="DsbDN"/>
</dbReference>
<evidence type="ECO:0000256" key="1">
    <source>
        <dbReference type="ARBA" id="ARBA00004429"/>
    </source>
</evidence>
<dbReference type="PROSITE" id="PS51352">
    <property type="entry name" value="THIOREDOXIN_2"/>
    <property type="match status" value="1"/>
</dbReference>
<feature type="transmembrane region" description="Helical" evidence="18">
    <location>
        <begin position="463"/>
        <end position="481"/>
    </location>
</feature>
<evidence type="ECO:0000259" key="19">
    <source>
        <dbReference type="PROSITE" id="PS51352"/>
    </source>
</evidence>
<feature type="transmembrane region" description="Helical" evidence="18">
    <location>
        <begin position="256"/>
        <end position="277"/>
    </location>
</feature>
<dbReference type="EMBL" id="FPJW01000009">
    <property type="protein sequence ID" value="SFX66737.1"/>
    <property type="molecule type" value="Genomic_DNA"/>
</dbReference>
<evidence type="ECO:0000256" key="3">
    <source>
        <dbReference type="ARBA" id="ARBA00022448"/>
    </source>
</evidence>
<feature type="chain" id="PRO_5013411173" description="Thiol:disulfide interchange protein DsbD" evidence="18">
    <location>
        <begin position="27"/>
        <end position="623"/>
    </location>
</feature>
<evidence type="ECO:0000256" key="7">
    <source>
        <dbReference type="ARBA" id="ARBA00022729"/>
    </source>
</evidence>
<evidence type="ECO:0000256" key="17">
    <source>
        <dbReference type="ARBA" id="ARBA00047804"/>
    </source>
</evidence>
<dbReference type="InterPro" id="IPR035671">
    <property type="entry name" value="DsbD_gamma"/>
</dbReference>
<evidence type="ECO:0000256" key="15">
    <source>
        <dbReference type="ARBA" id="ARBA00023284"/>
    </source>
</evidence>
<comment type="similarity">
    <text evidence="2 18">Belongs to the thioredoxin family. DsbD subfamily.</text>
</comment>
<comment type="caution">
    <text evidence="18">Lacks conserved residue(s) required for the propagation of feature annotation.</text>
</comment>
<feature type="signal peptide" evidence="18">
    <location>
        <begin position="1"/>
        <end position="26"/>
    </location>
</feature>
<feature type="transmembrane region" description="Helical" evidence="18">
    <location>
        <begin position="289"/>
        <end position="311"/>
    </location>
</feature>
<dbReference type="Proteomes" id="UP000182350">
    <property type="component" value="Unassembled WGS sequence"/>
</dbReference>
<comment type="catalytic activity">
    <reaction evidence="16 18">
        <text>[protein]-dithiol + NAD(+) = [protein]-disulfide + NADH + H(+)</text>
        <dbReference type="Rhea" id="RHEA:18749"/>
        <dbReference type="Rhea" id="RHEA-COMP:10593"/>
        <dbReference type="Rhea" id="RHEA-COMP:10594"/>
        <dbReference type="ChEBI" id="CHEBI:15378"/>
        <dbReference type="ChEBI" id="CHEBI:29950"/>
        <dbReference type="ChEBI" id="CHEBI:50058"/>
        <dbReference type="ChEBI" id="CHEBI:57540"/>
        <dbReference type="ChEBI" id="CHEBI:57945"/>
        <dbReference type="EC" id="1.8.1.8"/>
    </reaction>
</comment>
<evidence type="ECO:0000256" key="13">
    <source>
        <dbReference type="ARBA" id="ARBA00023136"/>
    </source>
</evidence>
<comment type="subcellular location">
    <subcellularLocation>
        <location evidence="1 18">Cell inner membrane</location>
        <topology evidence="1 18">Multi-pass membrane protein</topology>
    </subcellularLocation>
</comment>
<dbReference type="Pfam" id="PF11412">
    <property type="entry name" value="DsbD_N"/>
    <property type="match status" value="1"/>
</dbReference>
<dbReference type="SUPFAM" id="SSF52833">
    <property type="entry name" value="Thioredoxin-like"/>
    <property type="match status" value="1"/>
</dbReference>
<keyword evidence="10 18" id="KW-1133">Transmembrane helix</keyword>
<dbReference type="PANTHER" id="PTHR32234:SF0">
    <property type="entry name" value="THIOL:DISULFIDE INTERCHANGE PROTEIN DSBD"/>
    <property type="match status" value="1"/>
</dbReference>
<accession>A0A1K1YXS5</accession>
<evidence type="ECO:0000256" key="4">
    <source>
        <dbReference type="ARBA" id="ARBA00022475"/>
    </source>
</evidence>
<keyword evidence="7 18" id="KW-0732">Signal</keyword>
<evidence type="ECO:0000256" key="18">
    <source>
        <dbReference type="HAMAP-Rule" id="MF_00399"/>
    </source>
</evidence>
<dbReference type="SUPFAM" id="SSF74863">
    <property type="entry name" value="Thiol:disulfide interchange protein DsbD, N-terminal domain (DsbD-alpha)"/>
    <property type="match status" value="1"/>
</dbReference>
<dbReference type="CDD" id="cd02953">
    <property type="entry name" value="DsbDgamma"/>
    <property type="match status" value="1"/>
</dbReference>
<evidence type="ECO:0000313" key="20">
    <source>
        <dbReference type="EMBL" id="SFX66737.1"/>
    </source>
</evidence>
<evidence type="ECO:0000313" key="21">
    <source>
        <dbReference type="Proteomes" id="UP000182350"/>
    </source>
</evidence>
<feature type="disulfide bond" description="Redox-active" evidence="18">
    <location>
        <begin position="536"/>
        <end position="539"/>
    </location>
</feature>
<keyword evidence="13 18" id="KW-0472">Membrane</keyword>
<evidence type="ECO:0000256" key="12">
    <source>
        <dbReference type="ARBA" id="ARBA00023027"/>
    </source>
</evidence>
<keyword evidence="12 18" id="KW-0520">NAD</keyword>
<evidence type="ECO:0000256" key="10">
    <source>
        <dbReference type="ARBA" id="ARBA00022989"/>
    </source>
</evidence>
<dbReference type="GO" id="GO:0005886">
    <property type="term" value="C:plasma membrane"/>
    <property type="evidence" value="ECO:0007669"/>
    <property type="project" value="UniProtKB-SubCell"/>
</dbReference>
<feature type="disulfide bond" description="Redox-active" evidence="18">
    <location>
        <begin position="149"/>
        <end position="155"/>
    </location>
</feature>
<dbReference type="STRING" id="1122209.SAMN02745752_02462"/>
<dbReference type="InterPro" id="IPR036929">
    <property type="entry name" value="DsbDN_sf"/>
</dbReference>
<feature type="transmembrane region" description="Helical" evidence="18">
    <location>
        <begin position="373"/>
        <end position="396"/>
    </location>
</feature>
<dbReference type="InterPro" id="IPR036249">
    <property type="entry name" value="Thioredoxin-like_sf"/>
</dbReference>
<keyword evidence="8 18" id="KW-0201">Cytochrome c-type biogenesis</keyword>
<feature type="domain" description="Thioredoxin" evidence="19">
    <location>
        <begin position="479"/>
        <end position="620"/>
    </location>
</feature>
<evidence type="ECO:0000256" key="14">
    <source>
        <dbReference type="ARBA" id="ARBA00023157"/>
    </source>
</evidence>
<evidence type="ECO:0000256" key="5">
    <source>
        <dbReference type="ARBA" id="ARBA00022519"/>
    </source>
</evidence>
<dbReference type="Pfam" id="PF00085">
    <property type="entry name" value="Thioredoxin"/>
    <property type="match status" value="1"/>
</dbReference>